<comment type="caution">
    <text evidence="4">The sequence shown here is derived from an EMBL/GenBank/DDBJ whole genome shotgun (WGS) entry which is preliminary data.</text>
</comment>
<dbReference type="GO" id="GO:0016538">
    <property type="term" value="F:cyclin-dependent protein serine/threonine kinase regulator activity"/>
    <property type="evidence" value="ECO:0007669"/>
    <property type="project" value="InterPro"/>
</dbReference>
<dbReference type="GO" id="GO:0006357">
    <property type="term" value="P:regulation of transcription by RNA polymerase II"/>
    <property type="evidence" value="ECO:0007669"/>
    <property type="project" value="InterPro"/>
</dbReference>
<dbReference type="OrthoDB" id="2439297at2759"/>
<feature type="region of interest" description="Disordered" evidence="2">
    <location>
        <begin position="1"/>
        <end position="43"/>
    </location>
</feature>
<organism evidence="4 5">
    <name type="scientific">Acaulospora morrowiae</name>
    <dbReference type="NCBI Taxonomy" id="94023"/>
    <lineage>
        <taxon>Eukaryota</taxon>
        <taxon>Fungi</taxon>
        <taxon>Fungi incertae sedis</taxon>
        <taxon>Mucoromycota</taxon>
        <taxon>Glomeromycotina</taxon>
        <taxon>Glomeromycetes</taxon>
        <taxon>Diversisporales</taxon>
        <taxon>Acaulosporaceae</taxon>
        <taxon>Acaulospora</taxon>
    </lineage>
</organism>
<evidence type="ECO:0000313" key="4">
    <source>
        <dbReference type="EMBL" id="CAG8772638.1"/>
    </source>
</evidence>
<accession>A0A9N9NYI0</accession>
<dbReference type="Pfam" id="PF00134">
    <property type="entry name" value="Cyclin_N"/>
    <property type="match status" value="1"/>
</dbReference>
<feature type="compositionally biased region" description="Polar residues" evidence="2">
    <location>
        <begin position="20"/>
        <end position="43"/>
    </location>
</feature>
<evidence type="ECO:0000256" key="2">
    <source>
        <dbReference type="SAM" id="MobiDB-lite"/>
    </source>
</evidence>
<dbReference type="AlphaFoldDB" id="A0A9N9NYI0"/>
<dbReference type="SUPFAM" id="SSF47954">
    <property type="entry name" value="Cyclin-like"/>
    <property type="match status" value="1"/>
</dbReference>
<keyword evidence="1" id="KW-0195">Cyclin</keyword>
<dbReference type="InterPro" id="IPR006671">
    <property type="entry name" value="Cyclin_N"/>
</dbReference>
<feature type="compositionally biased region" description="Low complexity" evidence="2">
    <location>
        <begin position="9"/>
        <end position="19"/>
    </location>
</feature>
<dbReference type="InterPro" id="IPR043198">
    <property type="entry name" value="Cyclin/Ssn8"/>
</dbReference>
<dbReference type="PANTHER" id="PTHR10026">
    <property type="entry name" value="CYCLIN"/>
    <property type="match status" value="1"/>
</dbReference>
<feature type="non-terminal residue" evidence="4">
    <location>
        <position position="198"/>
    </location>
</feature>
<dbReference type="Proteomes" id="UP000789342">
    <property type="component" value="Unassembled WGS sequence"/>
</dbReference>
<proteinExistence type="inferred from homology"/>
<name>A0A9N9NYI0_9GLOM</name>
<protein>
    <submittedName>
        <fullName evidence="4">2163_t:CDS:1</fullName>
    </submittedName>
</protein>
<feature type="non-terminal residue" evidence="4">
    <location>
        <position position="1"/>
    </location>
</feature>
<evidence type="ECO:0000259" key="3">
    <source>
        <dbReference type="SMART" id="SM00385"/>
    </source>
</evidence>
<reference evidence="4" key="1">
    <citation type="submission" date="2021-06" db="EMBL/GenBank/DDBJ databases">
        <authorList>
            <person name="Kallberg Y."/>
            <person name="Tangrot J."/>
            <person name="Rosling A."/>
        </authorList>
    </citation>
    <scope>NUCLEOTIDE SEQUENCE</scope>
    <source>
        <strain evidence="4">CL551</strain>
    </source>
</reference>
<dbReference type="InterPro" id="IPR013763">
    <property type="entry name" value="Cyclin-like_dom"/>
</dbReference>
<sequence>DKEGVQLMSSNLSSNHSSLFTKDTGTQMSSNSNSPTDISITADSSPAEGILTQYRVQERRARSYFTAAEISHSQGIRGIIPVKENKSRANWCSFIVAVGNKLGFPQNTITTAQILFNRFYLFHPEKDFSTQNQKSDVSVTCLFVATKIEETYKKLRDILIEAYKVRHPEVSDVNGDAQPIEDQRRRVIQLERLVVETI</sequence>
<keyword evidence="5" id="KW-1185">Reference proteome</keyword>
<feature type="domain" description="Cyclin-like" evidence="3">
    <location>
        <begin position="93"/>
        <end position="196"/>
    </location>
</feature>
<evidence type="ECO:0000313" key="5">
    <source>
        <dbReference type="Proteomes" id="UP000789342"/>
    </source>
</evidence>
<comment type="similarity">
    <text evidence="1">Belongs to the cyclin family.</text>
</comment>
<gene>
    <name evidence="4" type="ORF">AMORRO_LOCUS16695</name>
</gene>
<dbReference type="Gene3D" id="1.10.472.10">
    <property type="entry name" value="Cyclin-like"/>
    <property type="match status" value="1"/>
</dbReference>
<evidence type="ECO:0000256" key="1">
    <source>
        <dbReference type="RuleBase" id="RU000383"/>
    </source>
</evidence>
<dbReference type="InterPro" id="IPR036915">
    <property type="entry name" value="Cyclin-like_sf"/>
</dbReference>
<dbReference type="SMART" id="SM00385">
    <property type="entry name" value="CYCLIN"/>
    <property type="match status" value="1"/>
</dbReference>
<dbReference type="EMBL" id="CAJVPV010047448">
    <property type="protein sequence ID" value="CAG8772638.1"/>
    <property type="molecule type" value="Genomic_DNA"/>
</dbReference>